<sequence>MRPAALSLHRPLPGAALRIAAFPHAGGGASAFRGLAAALGARGVELCPLQAPGRENRIAAPFHRTAEAMAAEFAAALATLAPLPTVYLGHSLGGLVAYLTARLRTADGAPPHHLVASASLSPLLRCGRGAAAERPSPASFRERILALGGVPEAIAADPDLFALFEPAIRADFELADRYQHETAEPLPCPITVYSGLGDTAAPAAAAPSWQGLTRAPVRRRSFEGGHFFLYRQPDATAAALIEDLA</sequence>
<keyword evidence="4" id="KW-1185">Reference proteome</keyword>
<organism evidence="3 4">
    <name type="scientific">Aureimonas pseudogalii</name>
    <dbReference type="NCBI Taxonomy" id="1744844"/>
    <lineage>
        <taxon>Bacteria</taxon>
        <taxon>Pseudomonadati</taxon>
        <taxon>Pseudomonadota</taxon>
        <taxon>Alphaproteobacteria</taxon>
        <taxon>Hyphomicrobiales</taxon>
        <taxon>Aurantimonadaceae</taxon>
        <taxon>Aureimonas</taxon>
    </lineage>
</organism>
<accession>A0A7W6E8M8</accession>
<evidence type="ECO:0000313" key="4">
    <source>
        <dbReference type="Proteomes" id="UP000542776"/>
    </source>
</evidence>
<dbReference type="RefSeq" id="WP_183197613.1">
    <property type="nucleotide sequence ID" value="NZ_JACIEK010000001.1"/>
</dbReference>
<protein>
    <submittedName>
        <fullName evidence="3">Surfactin synthase thioesterase subunit</fullName>
    </submittedName>
</protein>
<name>A0A7W6E8M8_9HYPH</name>
<dbReference type="InterPro" id="IPR012223">
    <property type="entry name" value="TEII"/>
</dbReference>
<gene>
    <name evidence="3" type="ORF">GGR04_000564</name>
</gene>
<comment type="similarity">
    <text evidence="1">Belongs to the thioesterase family.</text>
</comment>
<dbReference type="SUPFAM" id="SSF53474">
    <property type="entry name" value="alpha/beta-Hydrolases"/>
    <property type="match status" value="1"/>
</dbReference>
<dbReference type="EMBL" id="JACIEK010000001">
    <property type="protein sequence ID" value="MBB3996743.1"/>
    <property type="molecule type" value="Genomic_DNA"/>
</dbReference>
<feature type="domain" description="Thioesterase" evidence="2">
    <location>
        <begin position="19"/>
        <end position="239"/>
    </location>
</feature>
<dbReference type="Proteomes" id="UP000542776">
    <property type="component" value="Unassembled WGS sequence"/>
</dbReference>
<evidence type="ECO:0000313" key="3">
    <source>
        <dbReference type="EMBL" id="MBB3996743.1"/>
    </source>
</evidence>
<evidence type="ECO:0000259" key="2">
    <source>
        <dbReference type="Pfam" id="PF00975"/>
    </source>
</evidence>
<dbReference type="PANTHER" id="PTHR11487">
    <property type="entry name" value="THIOESTERASE"/>
    <property type="match status" value="1"/>
</dbReference>
<dbReference type="InterPro" id="IPR001031">
    <property type="entry name" value="Thioesterase"/>
</dbReference>
<reference evidence="3 4" key="1">
    <citation type="submission" date="2020-08" db="EMBL/GenBank/DDBJ databases">
        <title>Genomic Encyclopedia of Type Strains, Phase IV (KMG-IV): sequencing the most valuable type-strain genomes for metagenomic binning, comparative biology and taxonomic classification.</title>
        <authorList>
            <person name="Goeker M."/>
        </authorList>
    </citation>
    <scope>NUCLEOTIDE SEQUENCE [LARGE SCALE GENOMIC DNA]</scope>
    <source>
        <strain evidence="3 4">DSM 102238</strain>
    </source>
</reference>
<dbReference type="Pfam" id="PF00975">
    <property type="entry name" value="Thioesterase"/>
    <property type="match status" value="1"/>
</dbReference>
<dbReference type="Gene3D" id="3.40.50.1820">
    <property type="entry name" value="alpha/beta hydrolase"/>
    <property type="match status" value="1"/>
</dbReference>
<dbReference type="GO" id="GO:0008610">
    <property type="term" value="P:lipid biosynthetic process"/>
    <property type="evidence" value="ECO:0007669"/>
    <property type="project" value="TreeGrafter"/>
</dbReference>
<dbReference type="AlphaFoldDB" id="A0A7W6E8M8"/>
<evidence type="ECO:0000256" key="1">
    <source>
        <dbReference type="ARBA" id="ARBA00007169"/>
    </source>
</evidence>
<dbReference type="InterPro" id="IPR029058">
    <property type="entry name" value="AB_hydrolase_fold"/>
</dbReference>
<dbReference type="PANTHER" id="PTHR11487:SF0">
    <property type="entry name" value="S-ACYL FATTY ACID SYNTHASE THIOESTERASE, MEDIUM CHAIN"/>
    <property type="match status" value="1"/>
</dbReference>
<proteinExistence type="inferred from homology"/>
<comment type="caution">
    <text evidence="3">The sequence shown here is derived from an EMBL/GenBank/DDBJ whole genome shotgun (WGS) entry which is preliminary data.</text>
</comment>